<dbReference type="PANTHER" id="PTHR30354">
    <property type="entry name" value="GNT FAMILY GLUCONATE TRANSPORTER"/>
    <property type="match status" value="1"/>
</dbReference>
<reference evidence="2" key="1">
    <citation type="journal article" date="2021" name="PeerJ">
        <title>Extensive microbial diversity within the chicken gut microbiome revealed by metagenomics and culture.</title>
        <authorList>
            <person name="Gilroy R."/>
            <person name="Ravi A."/>
            <person name="Getino M."/>
            <person name="Pursley I."/>
            <person name="Horton D.L."/>
            <person name="Alikhan N.F."/>
            <person name="Baker D."/>
            <person name="Gharbi K."/>
            <person name="Hall N."/>
            <person name="Watson M."/>
            <person name="Adriaenssens E.M."/>
            <person name="Foster-Nyarko E."/>
            <person name="Jarju S."/>
            <person name="Secka A."/>
            <person name="Antonio M."/>
            <person name="Oren A."/>
            <person name="Chaudhuri R.R."/>
            <person name="La Ragione R."/>
            <person name="Hildebrand F."/>
            <person name="Pallen M.J."/>
        </authorList>
    </citation>
    <scope>NUCLEOTIDE SEQUENCE</scope>
    <source>
        <strain evidence="2">CHK186-1790</strain>
    </source>
</reference>
<dbReference type="Proteomes" id="UP000823882">
    <property type="component" value="Unassembled WGS sequence"/>
</dbReference>
<dbReference type="GO" id="GO:0015128">
    <property type="term" value="F:gluconate transmembrane transporter activity"/>
    <property type="evidence" value="ECO:0007669"/>
    <property type="project" value="InterPro"/>
</dbReference>
<feature type="transmembrane region" description="Helical" evidence="1">
    <location>
        <begin position="144"/>
        <end position="166"/>
    </location>
</feature>
<accession>A0A9D2NZK3</accession>
<feature type="transmembrane region" description="Helical" evidence="1">
    <location>
        <begin position="291"/>
        <end position="312"/>
    </location>
</feature>
<evidence type="ECO:0000313" key="3">
    <source>
        <dbReference type="Proteomes" id="UP000823882"/>
    </source>
</evidence>
<dbReference type="PANTHER" id="PTHR30354:SF7">
    <property type="entry name" value="BLL7963 PROTEIN"/>
    <property type="match status" value="1"/>
</dbReference>
<comment type="caution">
    <text evidence="2">The sequence shown here is derived from an EMBL/GenBank/DDBJ whole genome shotgun (WGS) entry which is preliminary data.</text>
</comment>
<feature type="transmembrane region" description="Helical" evidence="1">
    <location>
        <begin position="411"/>
        <end position="436"/>
    </location>
</feature>
<organism evidence="2 3">
    <name type="scientific">Candidatus Intestinimonas pullistercoris</name>
    <dbReference type="NCBI Taxonomy" id="2838623"/>
    <lineage>
        <taxon>Bacteria</taxon>
        <taxon>Bacillati</taxon>
        <taxon>Bacillota</taxon>
        <taxon>Clostridia</taxon>
        <taxon>Eubacteriales</taxon>
        <taxon>Intestinimonas</taxon>
    </lineage>
</organism>
<feature type="transmembrane region" description="Helical" evidence="1">
    <location>
        <begin position="63"/>
        <end position="80"/>
    </location>
</feature>
<feature type="transmembrane region" description="Helical" evidence="1">
    <location>
        <begin position="6"/>
        <end position="23"/>
    </location>
</feature>
<reference evidence="2" key="2">
    <citation type="submission" date="2021-04" db="EMBL/GenBank/DDBJ databases">
        <authorList>
            <person name="Gilroy R."/>
        </authorList>
    </citation>
    <scope>NUCLEOTIDE SEQUENCE</scope>
    <source>
        <strain evidence="2">CHK186-1790</strain>
    </source>
</reference>
<dbReference type="AlphaFoldDB" id="A0A9D2NZK3"/>
<feature type="transmembrane region" description="Helical" evidence="1">
    <location>
        <begin position="333"/>
        <end position="361"/>
    </location>
</feature>
<feature type="transmembrane region" description="Helical" evidence="1">
    <location>
        <begin position="101"/>
        <end position="132"/>
    </location>
</feature>
<feature type="transmembrane region" description="Helical" evidence="1">
    <location>
        <begin position="178"/>
        <end position="205"/>
    </location>
</feature>
<sequence length="440" mass="46199">MLVTAIGIIGLILAFALLMWMIMKGFNIYLTVFACTVVVAITSGMNVYTTFTDSFITGYTSFFKSYYFIFLTGTLMAKAMDVTGMAKSIAKAITKIMGTEWAFISVPLACGILCYGGVSAFVCSFAVFPIALQVFRAADLPRRGIPGALCFGCSTFAMIAPGAVQIHNSVPSTNLGTTYMAGAINGFISCGVMLVLGMVLLRIWLQRAKDHGEHFVPKEGDVFADDPNEKLPNPIVSLIPLVIAIVLINVKINGNAIAPVEVGILAGAVSSVLLAWKHIDPKELPKHFADGAAMALLSITNTCAVNGFGGVASASPVFDTIVDAMINIPGPKLLSLVIGTTVIAGLCGSASGGLGIAVPILGPAYVNLGFAPATVHRIMALSSAALDSLPHNGYIVTVTNGLCKETHKDSYFLTFILTVITPFIGSLVGVALFTIFPNLP</sequence>
<dbReference type="InterPro" id="IPR003474">
    <property type="entry name" value="Glcn_transporter"/>
</dbReference>
<evidence type="ECO:0000256" key="1">
    <source>
        <dbReference type="SAM" id="Phobius"/>
    </source>
</evidence>
<dbReference type="EMBL" id="DWWJ01000126">
    <property type="protein sequence ID" value="HJC41320.1"/>
    <property type="molecule type" value="Genomic_DNA"/>
</dbReference>
<protein>
    <submittedName>
        <fullName evidence="2">GntP family permease</fullName>
    </submittedName>
</protein>
<proteinExistence type="predicted"/>
<keyword evidence="1" id="KW-1133">Transmembrane helix</keyword>
<evidence type="ECO:0000313" key="2">
    <source>
        <dbReference type="EMBL" id="HJC41320.1"/>
    </source>
</evidence>
<keyword evidence="1" id="KW-0472">Membrane</keyword>
<feature type="transmembrane region" description="Helical" evidence="1">
    <location>
        <begin position="262"/>
        <end position="279"/>
    </location>
</feature>
<dbReference type="GO" id="GO:0005886">
    <property type="term" value="C:plasma membrane"/>
    <property type="evidence" value="ECO:0007669"/>
    <property type="project" value="TreeGrafter"/>
</dbReference>
<keyword evidence="1" id="KW-0812">Transmembrane</keyword>
<gene>
    <name evidence="2" type="ORF">H9701_07195</name>
</gene>
<name>A0A9D2NZK3_9FIRM</name>
<feature type="transmembrane region" description="Helical" evidence="1">
    <location>
        <begin position="30"/>
        <end position="51"/>
    </location>
</feature>